<reference evidence="3" key="1">
    <citation type="journal article" date="2019" name="Int. J. Syst. Evol. Microbiol.">
        <title>The Global Catalogue of Microorganisms (GCM) 10K type strain sequencing project: providing services to taxonomists for standard genome sequencing and annotation.</title>
        <authorList>
            <consortium name="The Broad Institute Genomics Platform"/>
            <consortium name="The Broad Institute Genome Sequencing Center for Infectious Disease"/>
            <person name="Wu L."/>
            <person name="Ma J."/>
        </authorList>
    </citation>
    <scope>NUCLEOTIDE SEQUENCE [LARGE SCALE GENOMIC DNA]</scope>
    <source>
        <strain evidence="3">KCTC 42248</strain>
    </source>
</reference>
<keyword evidence="1" id="KW-0812">Transmembrane</keyword>
<feature type="transmembrane region" description="Helical" evidence="1">
    <location>
        <begin position="417"/>
        <end position="440"/>
    </location>
</feature>
<name>A0ABW5NH62_9SPHI</name>
<proteinExistence type="predicted"/>
<dbReference type="EMBL" id="JBHUMA010000004">
    <property type="protein sequence ID" value="MFD2598240.1"/>
    <property type="molecule type" value="Genomic_DNA"/>
</dbReference>
<dbReference type="PANTHER" id="PTHR34219">
    <property type="entry name" value="IRON-REGULATED INNER MEMBRANE PROTEIN-RELATED"/>
    <property type="match status" value="1"/>
</dbReference>
<dbReference type="PANTHER" id="PTHR34219:SF3">
    <property type="entry name" value="BLL7967 PROTEIN"/>
    <property type="match status" value="1"/>
</dbReference>
<evidence type="ECO:0000313" key="2">
    <source>
        <dbReference type="EMBL" id="MFD2598240.1"/>
    </source>
</evidence>
<dbReference type="InterPro" id="IPR005625">
    <property type="entry name" value="PepSY-ass_TM"/>
</dbReference>
<feature type="transmembrane region" description="Helical" evidence="1">
    <location>
        <begin position="509"/>
        <end position="528"/>
    </location>
</feature>
<sequence length="545" mass="62161">MDPRKYNIYFHTHTISGIIIAALLYVIFFAGSFSFFKDSISAWQKGEMNHSAWQADYSYVLDSLSKKHDLRGRDFDFYVLNGGHGAYINMSVSKDSTISKPKPAGDATKRGRRGGGDEDSAYFLYFFANREASSYAQGYDMGEFFYRLHFLAPLNQIPIRIGTPFGYLLAGVVSFLFLFALITGLFLHWDKIKTNFFLFRPWSKWKTVWTDMHTVLGVIGFPFQLIFAITGVILIVNFALTTPFAKVLYDGKQEQLFEDLQYNRTIDVPYSYSALNSKFDLNDFIAEWQQKWGSSKISRIHIRNFNDQNMQVVLESKPHPTQSFAGSGFVRQEIATGKVLESKSPINEGNYIDGVRSLIYHLHFGDFGGTPLRLVFFVLGLMGCVVIISGIMIWLVARNKNNIPLYKRRFNFWASNVFLSACLAMLPVTAFTFIMVKILPEVNQPIIYRTYFYSWLVLGLALVALRNPSKVNLYSLLLSGLLCLAVPIVNGAQTGLWLWNTWRIEGNGIFLIDMLFVILGICFLFAFFEVRRQGKPFEVLLGKGK</sequence>
<accession>A0ABW5NH62</accession>
<feature type="transmembrane region" description="Helical" evidence="1">
    <location>
        <begin position="446"/>
        <end position="464"/>
    </location>
</feature>
<evidence type="ECO:0000256" key="1">
    <source>
        <dbReference type="SAM" id="Phobius"/>
    </source>
</evidence>
<feature type="transmembrane region" description="Helical" evidence="1">
    <location>
        <begin position="374"/>
        <end position="396"/>
    </location>
</feature>
<feature type="transmembrane region" description="Helical" evidence="1">
    <location>
        <begin position="208"/>
        <end position="240"/>
    </location>
</feature>
<comment type="caution">
    <text evidence="2">The sequence shown here is derived from an EMBL/GenBank/DDBJ whole genome shotgun (WGS) entry which is preliminary data.</text>
</comment>
<gene>
    <name evidence="2" type="ORF">ACFSQ3_04685</name>
</gene>
<organism evidence="2 3">
    <name type="scientific">Sphingobacterium corticis</name>
    <dbReference type="NCBI Taxonomy" id="1812823"/>
    <lineage>
        <taxon>Bacteria</taxon>
        <taxon>Pseudomonadati</taxon>
        <taxon>Bacteroidota</taxon>
        <taxon>Sphingobacteriia</taxon>
        <taxon>Sphingobacteriales</taxon>
        <taxon>Sphingobacteriaceae</taxon>
        <taxon>Sphingobacterium</taxon>
    </lineage>
</organism>
<dbReference type="Proteomes" id="UP001597393">
    <property type="component" value="Unassembled WGS sequence"/>
</dbReference>
<dbReference type="RefSeq" id="WP_380867981.1">
    <property type="nucleotide sequence ID" value="NZ_JBHUMA010000004.1"/>
</dbReference>
<feature type="transmembrane region" description="Helical" evidence="1">
    <location>
        <begin position="165"/>
        <end position="187"/>
    </location>
</feature>
<dbReference type="Pfam" id="PF03929">
    <property type="entry name" value="PepSY_TM"/>
    <property type="match status" value="1"/>
</dbReference>
<feature type="transmembrane region" description="Helical" evidence="1">
    <location>
        <begin position="471"/>
        <end position="489"/>
    </location>
</feature>
<feature type="transmembrane region" description="Helical" evidence="1">
    <location>
        <begin position="12"/>
        <end position="36"/>
    </location>
</feature>
<evidence type="ECO:0000313" key="3">
    <source>
        <dbReference type="Proteomes" id="UP001597393"/>
    </source>
</evidence>
<keyword evidence="1" id="KW-0472">Membrane</keyword>
<keyword evidence="3" id="KW-1185">Reference proteome</keyword>
<keyword evidence="1" id="KW-1133">Transmembrane helix</keyword>
<protein>
    <submittedName>
        <fullName evidence="2">PepSY-associated TM helix domain-containing protein</fullName>
    </submittedName>
</protein>